<organism evidence="2">
    <name type="scientific">Armadillidium vulgare clopovirus</name>
    <dbReference type="NCBI Taxonomy" id="2984284"/>
    <lineage>
        <taxon>Viruses</taxon>
        <taxon>Viruses incertae sedis</taxon>
        <taxon>Naldaviricetes</taxon>
        <taxon>Nimaviridae</taxon>
    </lineage>
</organism>
<feature type="compositionally biased region" description="Acidic residues" evidence="1">
    <location>
        <begin position="318"/>
        <end position="334"/>
    </location>
</feature>
<feature type="region of interest" description="Disordered" evidence="1">
    <location>
        <begin position="224"/>
        <end position="244"/>
    </location>
</feature>
<protein>
    <submittedName>
        <fullName evidence="2">Uncharacterized protein</fullName>
    </submittedName>
</protein>
<reference evidence="2" key="1">
    <citation type="submission" date="2022-10" db="EMBL/GenBank/DDBJ databases">
        <title>Genome sequences of endogenous nimaviruses in decapod crustaceans.</title>
        <authorList>
            <person name="Kawato S."/>
            <person name="Nozaki R."/>
            <person name="Kondo H."/>
            <person name="Hirono I."/>
        </authorList>
    </citation>
    <scope>NUCLEOTIDE SEQUENCE</scope>
    <source>
        <strain evidence="2">TUMSAT20210906</strain>
    </source>
</reference>
<name>A0A9C7BRI9_9VIRU</name>
<feature type="compositionally biased region" description="Acidic residues" evidence="1">
    <location>
        <begin position="831"/>
        <end position="852"/>
    </location>
</feature>
<feature type="region of interest" description="Disordered" evidence="1">
    <location>
        <begin position="295"/>
        <end position="334"/>
    </location>
</feature>
<accession>A0A9C7BRI9</accession>
<proteinExistence type="predicted"/>
<evidence type="ECO:0000256" key="1">
    <source>
        <dbReference type="SAM" id="MobiDB-lite"/>
    </source>
</evidence>
<feature type="region of interest" description="Disordered" evidence="1">
    <location>
        <begin position="824"/>
        <end position="863"/>
    </location>
</feature>
<sequence length="930" mass="106580">MDFETKKLQNYVTNLLSDFFDKESITEKREQNLFRGEINSIFKTFADSSEQDEIIKEIDLEKERVRNRKKFLEIFYDDPPSDDLSLAKESIRVIQRPNKIIFNIFTEYLCMMEDPGVFCNYLFKMLIPLNPKSSFELKDSYATKNITGMSGEGDEFGNLYTSFVAKNCKNRKIIFTFIHSNVFKNGGTDAGYSIGCVYPENFRDLNDKSKTEEEGNVVDVFSEVDVADGDKGDNNGDDDVVSHKKKKSLSDWKIRMRAASGIPPSPSSSYNGTFSPSEKFLGKIKTTKNSDTTGFSSSFAHRGDKNNNDNNNFTADGGSDDDDDDDVDGDDEESDYRRYLEAKSNDGGNNNDYLFNYCLAKRAKYLQILPRGTKFCRIAYVINYLIICEDKSLDIYDSDLKLEVEKIVRDLANKDIFASYSRNDEMAMGEAILTAIEGMELSRDLFQDEFERRMLKFIWSVLTCRKESNIIYLLNVIIHVILGKFFLDPHINENSSSSSKNRINKKKLKTIPNSPNFIMRKNRDVATLKMRAYCGPGCDKCFRGYHKSHQFKTTTTTTTTMTTTSSSSATSIEGKKLKSRDTFTKMKEYKLDDKYGNDCFIRSIFHTFFCPRINFIASFDSRVRTFVKDLVYLFGYDDKRAYKYKLKKNGKQLLRQEMDNDPAKGDVFVKRSCDEIIAKAKELGLDAHEVMVAYMESCEKLSGFRKKTKEENKAFRKGQLQISKMFFSNVEDVKSVQGVVTKQNSLRIHRILSGISNFDSMSGSLEGFFVSIKNDRSVEIFSSNVNIFILNADMSAINTENEDHGSFSVGNLMSNTSFREKLEKLSREDVKEDDDDDDDDDDDEEGEDEDVGEAIKKRKRVKEEYRNNNNNGLKNVKRTRIDVDNSNGFKGRNYFDFRNEDNYVEGGESLLGEEEGVSDPFENQNIVMFG</sequence>
<dbReference type="EMBL" id="LC738883">
    <property type="protein sequence ID" value="BDT63378.1"/>
    <property type="molecule type" value="Genomic_DNA"/>
</dbReference>
<evidence type="ECO:0000313" key="2">
    <source>
        <dbReference type="EMBL" id="BDT63378.1"/>
    </source>
</evidence>